<dbReference type="AlphaFoldDB" id="A0A1F5FXL2"/>
<dbReference type="EMBL" id="MFAR01000038">
    <property type="protein sequence ID" value="OGD84349.1"/>
    <property type="molecule type" value="Genomic_DNA"/>
</dbReference>
<dbReference type="GO" id="GO:0030488">
    <property type="term" value="P:tRNA methylation"/>
    <property type="evidence" value="ECO:0007669"/>
    <property type="project" value="TreeGrafter"/>
</dbReference>
<evidence type="ECO:0000313" key="3">
    <source>
        <dbReference type="Proteomes" id="UP000177921"/>
    </source>
</evidence>
<dbReference type="PANTHER" id="PTHR14911:SF13">
    <property type="entry name" value="TRNA (GUANINE(6)-N2)-METHYLTRANSFERASE THUMP3"/>
    <property type="match status" value="1"/>
</dbReference>
<dbReference type="Gene3D" id="3.40.50.150">
    <property type="entry name" value="Vaccinia Virus protein VP39"/>
    <property type="match status" value="1"/>
</dbReference>
<dbReference type="PANTHER" id="PTHR14911">
    <property type="entry name" value="THUMP DOMAIN-CONTAINING"/>
    <property type="match status" value="1"/>
</dbReference>
<dbReference type="CDD" id="cd02440">
    <property type="entry name" value="AdoMet_MTases"/>
    <property type="match status" value="1"/>
</dbReference>
<dbReference type="Proteomes" id="UP000177921">
    <property type="component" value="Unassembled WGS sequence"/>
</dbReference>
<dbReference type="SUPFAM" id="SSF53335">
    <property type="entry name" value="S-adenosyl-L-methionine-dependent methyltransferases"/>
    <property type="match status" value="1"/>
</dbReference>
<feature type="domain" description="Ribosomal RNA large subunit methyltransferase K/L-like methyltransferase" evidence="1">
    <location>
        <begin position="166"/>
        <end position="276"/>
    </location>
</feature>
<sequence length="368" mass="40649">MYYFFLGNTPDLSRLELLSVLPEEPTLISDTILSYSAQLDLPSLGPRLGGIKKIAQQLTVCSSREVIPELTKLMIASSNKNMAITDYASLTLTHADLIQLKKSVQPVRPIRLVSTDTGEHELLMLSHQHVTEFNLLPDPRGVAIAQTEFIFDAEDWISRDRAKPYRDIKRGMLPPKLARIMVNLATRGQVGLTLADPFCGTGTILAEALLAGCSSVYGSDNNGRAVTGSTANLEWLTSHYHLSPGNSQLFLLDATHLHEQLKQVDVIVTEPYMGPLVNEVQTTTADKIKDLARGLDKLYRGSFRSWSQILPKGGRVVITLPSFRHENHEIKTISVDTITSLGYNYISAVPYGKPGATVIRNITILEKN</sequence>
<dbReference type="Pfam" id="PF01170">
    <property type="entry name" value="UPF0020"/>
    <property type="match status" value="1"/>
</dbReference>
<comment type="caution">
    <text evidence="2">The sequence shown here is derived from an EMBL/GenBank/DDBJ whole genome shotgun (WGS) entry which is preliminary data.</text>
</comment>
<gene>
    <name evidence="2" type="ORF">A2618_03080</name>
</gene>
<dbReference type="InterPro" id="IPR000241">
    <property type="entry name" value="RlmKL-like_Mtase"/>
</dbReference>
<proteinExistence type="predicted"/>
<name>A0A1F5FXL2_9BACT</name>
<organism evidence="2 3">
    <name type="scientific">Candidatus Collierbacteria bacterium RIFOXYD1_FULL_46_26</name>
    <dbReference type="NCBI Taxonomy" id="1817732"/>
    <lineage>
        <taxon>Bacteria</taxon>
        <taxon>Candidatus Collieribacteriota</taxon>
    </lineage>
</organism>
<dbReference type="GO" id="GO:0016423">
    <property type="term" value="F:tRNA (guanine) methyltransferase activity"/>
    <property type="evidence" value="ECO:0007669"/>
    <property type="project" value="TreeGrafter"/>
</dbReference>
<evidence type="ECO:0000313" key="2">
    <source>
        <dbReference type="EMBL" id="OGD84349.1"/>
    </source>
</evidence>
<protein>
    <recommendedName>
        <fullName evidence="1">Ribosomal RNA large subunit methyltransferase K/L-like methyltransferase domain-containing protein</fullName>
    </recommendedName>
</protein>
<evidence type="ECO:0000259" key="1">
    <source>
        <dbReference type="Pfam" id="PF01170"/>
    </source>
</evidence>
<dbReference type="InterPro" id="IPR029063">
    <property type="entry name" value="SAM-dependent_MTases_sf"/>
</dbReference>
<reference evidence="2 3" key="1">
    <citation type="journal article" date="2016" name="Nat. Commun.">
        <title>Thousands of microbial genomes shed light on interconnected biogeochemical processes in an aquifer system.</title>
        <authorList>
            <person name="Anantharaman K."/>
            <person name="Brown C.T."/>
            <person name="Hug L.A."/>
            <person name="Sharon I."/>
            <person name="Castelle C.J."/>
            <person name="Probst A.J."/>
            <person name="Thomas B.C."/>
            <person name="Singh A."/>
            <person name="Wilkins M.J."/>
            <person name="Karaoz U."/>
            <person name="Brodie E.L."/>
            <person name="Williams K.H."/>
            <person name="Hubbard S.S."/>
            <person name="Banfield J.F."/>
        </authorList>
    </citation>
    <scope>NUCLEOTIDE SEQUENCE [LARGE SCALE GENOMIC DNA]</scope>
</reference>
<accession>A0A1F5FXL2</accession>